<comment type="caution">
    <text evidence="1">The sequence shown here is derived from an EMBL/GenBank/DDBJ whole genome shotgun (WGS) entry which is preliminary data.</text>
</comment>
<evidence type="ECO:0000313" key="2">
    <source>
        <dbReference type="Proteomes" id="UP000626092"/>
    </source>
</evidence>
<reference evidence="1" key="1">
    <citation type="submission" date="2019-11" db="EMBL/GenBank/DDBJ databases">
        <authorList>
            <person name="Liu Y."/>
            <person name="Hou J."/>
            <person name="Li T.-Q."/>
            <person name="Guan C.-H."/>
            <person name="Wu X."/>
            <person name="Wu H.-Z."/>
            <person name="Ling F."/>
            <person name="Zhang R."/>
            <person name="Shi X.-G."/>
            <person name="Ren J.-P."/>
            <person name="Chen E.-F."/>
            <person name="Sun J.-M."/>
        </authorList>
    </citation>
    <scope>NUCLEOTIDE SEQUENCE</scope>
    <source>
        <strain evidence="1">Adult_tree_wgs_1</strain>
        <tissue evidence="1">Leaves</tissue>
    </source>
</reference>
<proteinExistence type="predicted"/>
<evidence type="ECO:0000313" key="1">
    <source>
        <dbReference type="EMBL" id="KAF7150561.1"/>
    </source>
</evidence>
<keyword evidence="2" id="KW-1185">Reference proteome</keyword>
<sequence>MKLKVPILGRYEKAVQWFEKTLAHIPSSLNEMWEPTVDNFTAAITYYSCSNYILLIHRAATQKINSVTSL</sequence>
<dbReference type="OrthoDB" id="10006270at2759"/>
<dbReference type="AlphaFoldDB" id="A0A834HE52"/>
<gene>
    <name evidence="1" type="ORF">RHSIM_Rhsim02G0051500</name>
</gene>
<accession>A0A834HE52</accession>
<organism evidence="1 2">
    <name type="scientific">Rhododendron simsii</name>
    <name type="common">Sims's rhododendron</name>
    <dbReference type="NCBI Taxonomy" id="118357"/>
    <lineage>
        <taxon>Eukaryota</taxon>
        <taxon>Viridiplantae</taxon>
        <taxon>Streptophyta</taxon>
        <taxon>Embryophyta</taxon>
        <taxon>Tracheophyta</taxon>
        <taxon>Spermatophyta</taxon>
        <taxon>Magnoliopsida</taxon>
        <taxon>eudicotyledons</taxon>
        <taxon>Gunneridae</taxon>
        <taxon>Pentapetalae</taxon>
        <taxon>asterids</taxon>
        <taxon>Ericales</taxon>
        <taxon>Ericaceae</taxon>
        <taxon>Ericoideae</taxon>
        <taxon>Rhodoreae</taxon>
        <taxon>Rhododendron</taxon>
    </lineage>
</organism>
<protein>
    <submittedName>
        <fullName evidence="1">Uncharacterized protein</fullName>
    </submittedName>
</protein>
<name>A0A834HE52_RHOSS</name>
<dbReference type="EMBL" id="WJXA01000002">
    <property type="protein sequence ID" value="KAF7150561.1"/>
    <property type="molecule type" value="Genomic_DNA"/>
</dbReference>
<dbReference type="Proteomes" id="UP000626092">
    <property type="component" value="Unassembled WGS sequence"/>
</dbReference>